<evidence type="ECO:0000313" key="4">
    <source>
        <dbReference type="Proteomes" id="UP000190027"/>
    </source>
</evidence>
<feature type="compositionally biased region" description="Polar residues" evidence="1">
    <location>
        <begin position="1"/>
        <end position="11"/>
    </location>
</feature>
<dbReference type="STRING" id="1121449.SAMN02745704_00424"/>
<protein>
    <submittedName>
        <fullName evidence="3">Methyltransferase domain-containing protein</fullName>
    </submittedName>
</protein>
<organism evidence="3 4">
    <name type="scientific">Paucidesulfovibrio gracilis DSM 16080</name>
    <dbReference type="NCBI Taxonomy" id="1121449"/>
    <lineage>
        <taxon>Bacteria</taxon>
        <taxon>Pseudomonadati</taxon>
        <taxon>Thermodesulfobacteriota</taxon>
        <taxon>Desulfovibrionia</taxon>
        <taxon>Desulfovibrionales</taxon>
        <taxon>Desulfovibrionaceae</taxon>
        <taxon>Paucidesulfovibrio</taxon>
    </lineage>
</organism>
<dbReference type="InterPro" id="IPR029063">
    <property type="entry name" value="SAM-dependent_MTases_sf"/>
</dbReference>
<dbReference type="Gene3D" id="3.40.50.150">
    <property type="entry name" value="Vaccinia Virus protein VP39"/>
    <property type="match status" value="1"/>
</dbReference>
<proteinExistence type="predicted"/>
<dbReference type="SUPFAM" id="SSF53335">
    <property type="entry name" value="S-adenosyl-L-methionine-dependent methyltransferases"/>
    <property type="match status" value="1"/>
</dbReference>
<dbReference type="GO" id="GO:0032259">
    <property type="term" value="P:methylation"/>
    <property type="evidence" value="ECO:0007669"/>
    <property type="project" value="UniProtKB-KW"/>
</dbReference>
<sequence>MPSHSQDQSDTVLPHLAPLGPNPNQDREYWNRVAPEKNFTTPLPLELLQERLTPQARILDYGCGYGRTLTLLEQFGFTRTLGLDFALAMLQRGRREHPHLQLAACGPGRVPLPDQSMDAVLLLAVLTCIRHDRDQRSLLDELTRVLRPGGFLLVNDFLLAPDQRNQERYARFAEEFGTYGVFAISGGGVMRHHDPAWLDQLFTGWHPLIRKEATFTTMNGNNARGITLMLQRP</sequence>
<dbReference type="GO" id="GO:0008757">
    <property type="term" value="F:S-adenosylmethionine-dependent methyltransferase activity"/>
    <property type="evidence" value="ECO:0007669"/>
    <property type="project" value="InterPro"/>
</dbReference>
<evidence type="ECO:0000259" key="2">
    <source>
        <dbReference type="Pfam" id="PF08241"/>
    </source>
</evidence>
<accession>A0A1T4W5W6</accession>
<reference evidence="3 4" key="1">
    <citation type="submission" date="2017-02" db="EMBL/GenBank/DDBJ databases">
        <authorList>
            <person name="Peterson S.W."/>
        </authorList>
    </citation>
    <scope>NUCLEOTIDE SEQUENCE [LARGE SCALE GENOMIC DNA]</scope>
    <source>
        <strain evidence="3 4">DSM 16080</strain>
    </source>
</reference>
<dbReference type="OrthoDB" id="5363250at2"/>
<dbReference type="AlphaFoldDB" id="A0A1T4W5W6"/>
<keyword evidence="4" id="KW-1185">Reference proteome</keyword>
<dbReference type="RefSeq" id="WP_078715989.1">
    <property type="nucleotide sequence ID" value="NZ_FUYC01000001.1"/>
</dbReference>
<feature type="domain" description="Methyltransferase type 11" evidence="2">
    <location>
        <begin position="59"/>
        <end position="153"/>
    </location>
</feature>
<dbReference type="CDD" id="cd02440">
    <property type="entry name" value="AdoMet_MTases"/>
    <property type="match status" value="1"/>
</dbReference>
<dbReference type="Proteomes" id="UP000190027">
    <property type="component" value="Unassembled WGS sequence"/>
</dbReference>
<keyword evidence="3" id="KW-0808">Transferase</keyword>
<feature type="region of interest" description="Disordered" evidence="1">
    <location>
        <begin position="1"/>
        <end position="28"/>
    </location>
</feature>
<dbReference type="EMBL" id="FUYC01000001">
    <property type="protein sequence ID" value="SKA72529.1"/>
    <property type="molecule type" value="Genomic_DNA"/>
</dbReference>
<dbReference type="InterPro" id="IPR013216">
    <property type="entry name" value="Methyltransf_11"/>
</dbReference>
<name>A0A1T4W5W6_9BACT</name>
<gene>
    <name evidence="3" type="ORF">SAMN02745704_00424</name>
</gene>
<keyword evidence="3" id="KW-0489">Methyltransferase</keyword>
<evidence type="ECO:0000313" key="3">
    <source>
        <dbReference type="EMBL" id="SKA72529.1"/>
    </source>
</evidence>
<evidence type="ECO:0000256" key="1">
    <source>
        <dbReference type="SAM" id="MobiDB-lite"/>
    </source>
</evidence>
<dbReference type="PANTHER" id="PTHR43591">
    <property type="entry name" value="METHYLTRANSFERASE"/>
    <property type="match status" value="1"/>
</dbReference>
<dbReference type="Pfam" id="PF08241">
    <property type="entry name" value="Methyltransf_11"/>
    <property type="match status" value="1"/>
</dbReference>